<gene>
    <name evidence="1" type="ORF">MtrunA17_Chr8g0364771</name>
</gene>
<dbReference type="AlphaFoldDB" id="A0A396GP20"/>
<protein>
    <submittedName>
        <fullName evidence="1">Uncharacterized protein</fullName>
    </submittedName>
</protein>
<accession>A0A396GP20</accession>
<comment type="caution">
    <text evidence="1">The sequence shown here is derived from an EMBL/GenBank/DDBJ whole genome shotgun (WGS) entry which is preliminary data.</text>
</comment>
<name>A0A396GP20_MEDTR</name>
<reference evidence="1" key="1">
    <citation type="journal article" date="2018" name="Nat. Plants">
        <title>Whole-genome landscape of Medicago truncatula symbiotic genes.</title>
        <authorList>
            <person name="Pecrix Y."/>
            <person name="Gamas P."/>
            <person name="Carrere S."/>
        </authorList>
    </citation>
    <scope>NUCLEOTIDE SEQUENCE</scope>
    <source>
        <tissue evidence="1">Leaves</tissue>
    </source>
</reference>
<dbReference type="Gramene" id="rna47622">
    <property type="protein sequence ID" value="RHN41314.1"/>
    <property type="gene ID" value="gene47622"/>
</dbReference>
<proteinExistence type="predicted"/>
<evidence type="ECO:0000313" key="1">
    <source>
        <dbReference type="EMBL" id="RHN41314.1"/>
    </source>
</evidence>
<sequence length="61" mass="6979">MVSYLTDRISMVGEIQTSVGTGFVQVFIRVQLWKDKRAMGVWKVFLRSFTMEGLILILVLA</sequence>
<dbReference type="Proteomes" id="UP000265566">
    <property type="component" value="Chromosome 8"/>
</dbReference>
<dbReference type="EMBL" id="PSQE01000008">
    <property type="protein sequence ID" value="RHN41314.1"/>
    <property type="molecule type" value="Genomic_DNA"/>
</dbReference>
<organism evidence="1">
    <name type="scientific">Medicago truncatula</name>
    <name type="common">Barrel medic</name>
    <name type="synonym">Medicago tribuloides</name>
    <dbReference type="NCBI Taxonomy" id="3880"/>
    <lineage>
        <taxon>Eukaryota</taxon>
        <taxon>Viridiplantae</taxon>
        <taxon>Streptophyta</taxon>
        <taxon>Embryophyta</taxon>
        <taxon>Tracheophyta</taxon>
        <taxon>Spermatophyta</taxon>
        <taxon>Magnoliopsida</taxon>
        <taxon>eudicotyledons</taxon>
        <taxon>Gunneridae</taxon>
        <taxon>Pentapetalae</taxon>
        <taxon>rosids</taxon>
        <taxon>fabids</taxon>
        <taxon>Fabales</taxon>
        <taxon>Fabaceae</taxon>
        <taxon>Papilionoideae</taxon>
        <taxon>50 kb inversion clade</taxon>
        <taxon>NPAAA clade</taxon>
        <taxon>Hologalegina</taxon>
        <taxon>IRL clade</taxon>
        <taxon>Trifolieae</taxon>
        <taxon>Medicago</taxon>
    </lineage>
</organism>